<dbReference type="GO" id="GO:0030672">
    <property type="term" value="C:synaptic vesicle membrane"/>
    <property type="evidence" value="ECO:0007669"/>
    <property type="project" value="UniProtKB-SubCell"/>
</dbReference>
<reference evidence="15" key="2">
    <citation type="submission" date="2025-09" db="UniProtKB">
        <authorList>
            <consortium name="Ensembl"/>
        </authorList>
    </citation>
    <scope>IDENTIFICATION</scope>
</reference>
<feature type="region of interest" description="Disordered" evidence="12">
    <location>
        <begin position="35"/>
        <end position="89"/>
    </location>
</feature>
<feature type="compositionally biased region" description="Basic and acidic residues" evidence="12">
    <location>
        <begin position="122"/>
        <end position="134"/>
    </location>
</feature>
<dbReference type="InterPro" id="IPR022308">
    <property type="entry name" value="SV2"/>
</dbReference>
<feature type="domain" description="Major facilitator superfamily (MFS) profile" evidence="14">
    <location>
        <begin position="160"/>
        <end position="680"/>
    </location>
</feature>
<sequence>MDDSYESRTSLVKGAKDIVKEAKRHAVKKVNKVVDSTTDEYSQRKYSRFEDEVDEGDDFYRNPPRQDGGYNDNDQASDASDATEGHDDEDEIYEGEYQGIPAAGDRRAREGQVALGQPVTDSLKDRKELEQERQADEEELAQQYELIIQECGHGRFQWQLFLVLGLALMSDGVEVFVVGFVLPSAETDMCALGGSNSRSGWLGSIVYLGMMVGAFFWGGMSDKVGRRQCLLICMCVNGFFAFLSSFVQGYGIFLLCRVIAGFGTGGVVPIVFSLFAEVLSREKRGEHLSWLCMFWMIGEIYASAMAWAIIPHYGWSFSMGSAYQFHSWRVFVVVCALPCVCAVVALTFMPESPRFYLEVGKHDEAWMILKQIHDTNMRARGQPEKVFTVNRIKIPKHLDELVEIKSESGNPVSKALFRSKTELCGVSFLCLSHCWLARWPLSCTALSQIIIDVSLLYYGLSVWFPDVIKHLQADDYASKVKIHSNERIEDFTFNFTMENQIHTNGVFINDRFVNMKLKSVTFIDSTFRNCYFDDVTSVGSYFRNCTFIEAFFYNTDIDDSKLIDDTEVINSTFHHNKTGCQMTFDDDYSAYWVYFINFLGTLAVLPGNIVSALLMDKIGRLSMLGGSMVLSGISCFFLWFGTSESMMIFMLCLYNGLSISAWNSLDVVTTESFPTDRRYS</sequence>
<evidence type="ECO:0000256" key="4">
    <source>
        <dbReference type="ARBA" id="ARBA00022553"/>
    </source>
</evidence>
<evidence type="ECO:0000256" key="8">
    <source>
        <dbReference type="ARBA" id="ARBA00023018"/>
    </source>
</evidence>
<dbReference type="InterPro" id="IPR005829">
    <property type="entry name" value="Sugar_transporter_CS"/>
</dbReference>
<dbReference type="Proteomes" id="UP000694557">
    <property type="component" value="Unassembled WGS sequence"/>
</dbReference>
<evidence type="ECO:0000256" key="7">
    <source>
        <dbReference type="ARBA" id="ARBA00022989"/>
    </source>
</evidence>
<feature type="compositionally biased region" description="Basic and acidic residues" evidence="12">
    <location>
        <begin position="41"/>
        <end position="50"/>
    </location>
</feature>
<feature type="region of interest" description="Disordered" evidence="12">
    <location>
        <begin position="114"/>
        <end position="135"/>
    </location>
</feature>
<feature type="transmembrane region" description="Helical" evidence="13">
    <location>
        <begin position="288"/>
        <end position="310"/>
    </location>
</feature>
<dbReference type="Pfam" id="PF23894">
    <property type="entry name" value="LD_SV2"/>
    <property type="match status" value="1"/>
</dbReference>
<dbReference type="Ensembl" id="ENSOKIT00005029895.1">
    <property type="protein sequence ID" value="ENSOKIP00005028240.1"/>
    <property type="gene ID" value="ENSOKIG00005012235.1"/>
</dbReference>
<feature type="transmembrane region" description="Helical" evidence="13">
    <location>
        <begin position="201"/>
        <end position="217"/>
    </location>
</feature>
<evidence type="ECO:0000259" key="14">
    <source>
        <dbReference type="PROSITE" id="PS50850"/>
    </source>
</evidence>
<dbReference type="GO" id="GO:0006836">
    <property type="term" value="P:neurotransmitter transport"/>
    <property type="evidence" value="ECO:0007669"/>
    <property type="project" value="UniProtKB-KW"/>
</dbReference>
<comment type="similarity">
    <text evidence="2">Belongs to the major facilitator superfamily.</text>
</comment>
<evidence type="ECO:0000256" key="12">
    <source>
        <dbReference type="SAM" id="MobiDB-lite"/>
    </source>
</evidence>
<evidence type="ECO:0000313" key="15">
    <source>
        <dbReference type="Ensembl" id="ENSOKIP00005028240.1"/>
    </source>
</evidence>
<keyword evidence="3" id="KW-0813">Transport</keyword>
<gene>
    <name evidence="15" type="primary">SV2C</name>
    <name evidence="15" type="synonym">sv2ca</name>
</gene>
<name>A0A8C7M2U2_ONCKI</name>
<dbReference type="Gene3D" id="1.20.1250.20">
    <property type="entry name" value="MFS general substrate transporter like domains"/>
    <property type="match status" value="2"/>
</dbReference>
<keyword evidence="10" id="KW-0325">Glycoprotein</keyword>
<keyword evidence="16" id="KW-1185">Reference proteome</keyword>
<keyword evidence="5 13" id="KW-0812">Transmembrane</keyword>
<dbReference type="FunFam" id="1.20.1250.20:FF:000014">
    <property type="entry name" value="synaptic vesicle glycoprotein 2A"/>
    <property type="match status" value="1"/>
</dbReference>
<feature type="transmembrane region" description="Helical" evidence="13">
    <location>
        <begin position="330"/>
        <end position="349"/>
    </location>
</feature>
<dbReference type="GO" id="GO:0007268">
    <property type="term" value="P:chemical synaptic transmission"/>
    <property type="evidence" value="ECO:0007669"/>
    <property type="project" value="InterPro"/>
</dbReference>
<evidence type="ECO:0000256" key="2">
    <source>
        <dbReference type="ARBA" id="ARBA00008335"/>
    </source>
</evidence>
<comment type="subcellular location">
    <subcellularLocation>
        <location evidence="1">Cytoplasmic vesicle</location>
        <location evidence="1">Secretory vesicle</location>
        <location evidence="1">Synaptic vesicle membrane</location>
        <topology evidence="1">Multi-pass membrane protein</topology>
    </subcellularLocation>
</comment>
<feature type="transmembrane region" description="Helical" evidence="13">
    <location>
        <begin position="160"/>
        <end position="181"/>
    </location>
</feature>
<keyword evidence="4" id="KW-0597">Phosphoprotein</keyword>
<evidence type="ECO:0000256" key="3">
    <source>
        <dbReference type="ARBA" id="ARBA00022448"/>
    </source>
</evidence>
<dbReference type="Gene3D" id="2.160.20.80">
    <property type="entry name" value="E3 ubiquitin-protein ligase SopA"/>
    <property type="match status" value="1"/>
</dbReference>
<evidence type="ECO:0000256" key="13">
    <source>
        <dbReference type="SAM" id="Phobius"/>
    </source>
</evidence>
<keyword evidence="7 13" id="KW-1133">Transmembrane helix</keyword>
<feature type="transmembrane region" description="Helical" evidence="13">
    <location>
        <begin position="229"/>
        <end position="246"/>
    </location>
</feature>
<dbReference type="InterPro" id="IPR036259">
    <property type="entry name" value="MFS_trans_sf"/>
</dbReference>
<dbReference type="PROSITE" id="PS50850">
    <property type="entry name" value="MFS"/>
    <property type="match status" value="1"/>
</dbReference>
<evidence type="ECO:0000256" key="6">
    <source>
        <dbReference type="ARBA" id="ARBA00022775"/>
    </source>
</evidence>
<dbReference type="InterPro" id="IPR005828">
    <property type="entry name" value="MFS_sugar_transport-like"/>
</dbReference>
<keyword evidence="8" id="KW-0770">Synapse</keyword>
<keyword evidence="6" id="KW-0532">Neurotransmitter transport</keyword>
<protein>
    <submittedName>
        <fullName evidence="15">Synaptic vesicle glycoprotein 2Ca</fullName>
    </submittedName>
</protein>
<dbReference type="NCBIfam" id="TIGR01299">
    <property type="entry name" value="synapt_SV2"/>
    <property type="match status" value="1"/>
</dbReference>
<dbReference type="AlphaFoldDB" id="A0A8C7M2U2"/>
<dbReference type="FunFam" id="2.160.20.80:FF:000001">
    <property type="entry name" value="Synaptic vesicle glycoprotein 2A"/>
    <property type="match status" value="1"/>
</dbReference>
<dbReference type="PROSITE" id="PS00217">
    <property type="entry name" value="SUGAR_TRANSPORT_2"/>
    <property type="match status" value="1"/>
</dbReference>
<keyword evidence="9 13" id="KW-0472">Membrane</keyword>
<evidence type="ECO:0000256" key="10">
    <source>
        <dbReference type="ARBA" id="ARBA00023180"/>
    </source>
</evidence>
<reference evidence="15" key="1">
    <citation type="submission" date="2025-08" db="UniProtKB">
        <authorList>
            <consortium name="Ensembl"/>
        </authorList>
    </citation>
    <scope>IDENTIFICATION</scope>
</reference>
<dbReference type="SUPFAM" id="SSF103473">
    <property type="entry name" value="MFS general substrate transporter"/>
    <property type="match status" value="2"/>
</dbReference>
<proteinExistence type="inferred from homology"/>
<dbReference type="InterPro" id="IPR055415">
    <property type="entry name" value="LD_SV2"/>
</dbReference>
<organism evidence="15 16">
    <name type="scientific">Oncorhynchus kisutch</name>
    <name type="common">Coho salmon</name>
    <name type="synonym">Salmo kisutch</name>
    <dbReference type="NCBI Taxonomy" id="8019"/>
    <lineage>
        <taxon>Eukaryota</taxon>
        <taxon>Metazoa</taxon>
        <taxon>Chordata</taxon>
        <taxon>Craniata</taxon>
        <taxon>Vertebrata</taxon>
        <taxon>Euteleostomi</taxon>
        <taxon>Actinopterygii</taxon>
        <taxon>Neopterygii</taxon>
        <taxon>Teleostei</taxon>
        <taxon>Protacanthopterygii</taxon>
        <taxon>Salmoniformes</taxon>
        <taxon>Salmonidae</taxon>
        <taxon>Salmoninae</taxon>
        <taxon>Oncorhynchus</taxon>
    </lineage>
</organism>
<evidence type="ECO:0000256" key="9">
    <source>
        <dbReference type="ARBA" id="ARBA00023136"/>
    </source>
</evidence>
<dbReference type="Pfam" id="PF00083">
    <property type="entry name" value="Sugar_tr"/>
    <property type="match status" value="1"/>
</dbReference>
<dbReference type="SUPFAM" id="SSF141571">
    <property type="entry name" value="Pentapeptide repeat-like"/>
    <property type="match status" value="1"/>
</dbReference>
<keyword evidence="11" id="KW-0968">Cytoplasmic vesicle</keyword>
<evidence type="ECO:0000313" key="16">
    <source>
        <dbReference type="Proteomes" id="UP000694557"/>
    </source>
</evidence>
<accession>A0A8C7M2U2</accession>
<feature type="compositionally biased region" description="Low complexity" evidence="12">
    <location>
        <begin position="71"/>
        <end position="82"/>
    </location>
</feature>
<evidence type="ECO:0000256" key="11">
    <source>
        <dbReference type="ARBA" id="ARBA00023329"/>
    </source>
</evidence>
<evidence type="ECO:0000256" key="5">
    <source>
        <dbReference type="ARBA" id="ARBA00022692"/>
    </source>
</evidence>
<dbReference type="GO" id="GO:0022857">
    <property type="term" value="F:transmembrane transporter activity"/>
    <property type="evidence" value="ECO:0007669"/>
    <property type="project" value="InterPro"/>
</dbReference>
<dbReference type="GeneTree" id="ENSGT00950000182940"/>
<feature type="transmembrane region" description="Helical" evidence="13">
    <location>
        <begin position="591"/>
        <end position="615"/>
    </location>
</feature>
<feature type="transmembrane region" description="Helical" evidence="13">
    <location>
        <begin position="252"/>
        <end position="276"/>
    </location>
</feature>
<dbReference type="InterPro" id="IPR020846">
    <property type="entry name" value="MFS_dom"/>
</dbReference>
<dbReference type="PANTHER" id="PTHR23511:SF6">
    <property type="entry name" value="SYNAPTIC VESICLE GLYCOPROTEIN 2C"/>
    <property type="match status" value="1"/>
</dbReference>
<dbReference type="PANTHER" id="PTHR23511">
    <property type="entry name" value="SYNAPTIC VESICLE GLYCOPROTEIN 2"/>
    <property type="match status" value="1"/>
</dbReference>
<evidence type="ECO:0000256" key="1">
    <source>
        <dbReference type="ARBA" id="ARBA00004644"/>
    </source>
</evidence>
<feature type="transmembrane region" description="Helical" evidence="13">
    <location>
        <begin position="621"/>
        <end position="640"/>
    </location>
</feature>